<evidence type="ECO:0000256" key="3">
    <source>
        <dbReference type="ARBA" id="ARBA00022475"/>
    </source>
</evidence>
<protein>
    <submittedName>
        <fullName evidence="10">Multidrug efflux protein</fullName>
    </submittedName>
</protein>
<evidence type="ECO:0000256" key="7">
    <source>
        <dbReference type="ARBA" id="ARBA00023136"/>
    </source>
</evidence>
<evidence type="ECO:0000256" key="6">
    <source>
        <dbReference type="ARBA" id="ARBA00022989"/>
    </source>
</evidence>
<evidence type="ECO:0000313" key="12">
    <source>
        <dbReference type="Proteomes" id="UP000279760"/>
    </source>
</evidence>
<dbReference type="RefSeq" id="WP_038230851.1">
    <property type="nucleotide sequence ID" value="NZ_CP018309.1"/>
</dbReference>
<dbReference type="EMBL" id="CP018309">
    <property type="protein sequence ID" value="ASI91608.1"/>
    <property type="molecule type" value="Genomic_DNA"/>
</dbReference>
<comment type="subcellular location">
    <subcellularLocation>
        <location evidence="1">Cell inner membrane</location>
        <topology evidence="1">Multi-pass membrane protein</topology>
    </subcellularLocation>
</comment>
<dbReference type="Proteomes" id="UP000197092">
    <property type="component" value="Chromosome 2"/>
</dbReference>
<dbReference type="STRING" id="689.VME0621_04745"/>
<dbReference type="KEGG" id="vsh:BSZ05_17305"/>
<dbReference type="Gene3D" id="3.30.70.1430">
    <property type="entry name" value="Multidrug efflux transporter AcrB pore domain"/>
    <property type="match status" value="2"/>
</dbReference>
<keyword evidence="5 8" id="KW-0812">Transmembrane</keyword>
<proteinExistence type="predicted"/>
<dbReference type="Gene3D" id="1.20.1640.10">
    <property type="entry name" value="Multidrug efflux transporter AcrB transmembrane domain"/>
    <property type="match status" value="2"/>
</dbReference>
<feature type="transmembrane region" description="Helical" evidence="8">
    <location>
        <begin position="384"/>
        <end position="409"/>
    </location>
</feature>
<sequence>MNFTDIFIKRPVLATVLSLVLLVLGLKAFSELQVRQYPEIETGVITVTTTYPGASSTSVQGYVTQPLQAQIAQAEGIDYMTSESSLGKSLITVNLKLDYPTDKALTEILSLVQQVKYRLPAGTQDPSILKSTSQSPILYVSFSSDRLATQQISDYVSRVVKPTFSTVDGVSKIDLLGQSDFAMRIWLNPTKMAAFGLTAADVQAAIQGSNSVSAAGKLKADYIEIDINAHTDASSVDEFKNMVLKAANGQLIHLEDVATVELGANTYDSRVLFNGTSSITTAISNTSTSNPLTVVKGLYDVLPAIKDSLPLGMKAEVVYDSTKFIDSSIEEVTKTLVEAAVIVIIVILAFLGSMRAMVIPLVTIPLSLIGSLFLMMSMGFSINLLTLLAMVLAISLVVDDAIVVVENTFRHLEEGATPVQAAIESAREIAGPVIAMTITLAAVYAPIGFMGGLTGKLFTEFAFTLAGSVLISGFIALTLTPMMTSKMLNKQILEGAMVKKIDNVISGVTHHYENILTTVLNNRLLVWPLVLTFLVSLVFMFTHTASELAPQEDQGVVIMMGQGPSQANTDYLGNFTQALDKTISSYPETEMSMMVNGYQKDNKFFGLGVLKDWDSREASVKDIMTRFQNDIVDFPGLQVFTISPPDLPGTSQGLPFQMVLKTPTGSYEELYQYAEKMKEYAVNSGKFIYVQNDLEFNKPQVEITINRDKAALMNVNAQEIGNVLTRYVSEGFINYFALDERSYQVITQVERSDRSSWNDIDQYYVRSNNGTMVPLSALIDIKQSVQPSAVDQFQQLNSATIEAKMMPGVSIGEAYEVMQEGAKQILPTSYATDSSGQLRQYVQEGASLVSTFALALIIIYLVLAAQFESFKDPLIVLTSVPLSIFGAMIPLYLGIDTLNIYTEVGLVTLIGLISKHGILIVEFANQIQPEFAGDKIAAVKKAAAERLRPVLMTTAAMVIGVVPLLTAAGAGAQSRFSIGLVITVGMTVGTLFTLFVVPTVYTFLADDHSGESTEDTNTKLVEEQQ</sequence>
<evidence type="ECO:0000313" key="9">
    <source>
        <dbReference type="EMBL" id="ASI91608.1"/>
    </source>
</evidence>
<feature type="transmembrane region" description="Helical" evidence="8">
    <location>
        <begin position="332"/>
        <end position="351"/>
    </location>
</feature>
<dbReference type="InterPro" id="IPR001036">
    <property type="entry name" value="Acrflvin-R"/>
</dbReference>
<feature type="transmembrane region" description="Helical" evidence="8">
    <location>
        <begin position="461"/>
        <end position="480"/>
    </location>
</feature>
<dbReference type="PRINTS" id="PR00702">
    <property type="entry name" value="ACRIFLAVINRP"/>
</dbReference>
<reference evidence="11" key="1">
    <citation type="submission" date="2016-12" db="EMBL/GenBank/DDBJ databases">
        <title>Comparative genomic analysis reveals the diversity, evolution, and environmental adaptation strategies of the genus Vibrio.</title>
        <authorList>
            <person name="Lin H."/>
            <person name="Wang X."/>
            <person name="Zhang X.-H."/>
        </authorList>
    </citation>
    <scope>NUCLEOTIDE SEQUENCE [LARGE SCALE GENOMIC DNA]</scope>
    <source>
        <strain evidence="11">QT6D1</strain>
    </source>
</reference>
<dbReference type="Proteomes" id="UP000279760">
    <property type="component" value="Chromosome 2"/>
</dbReference>
<dbReference type="InterPro" id="IPR027463">
    <property type="entry name" value="AcrB_DN_DC_subdom"/>
</dbReference>
<reference evidence="9" key="2">
    <citation type="journal article" date="2018" name="BMC Genomics">
        <title>Comparative genomic analysis reveals the evolution and environmental adaptation strategies of vibrios.</title>
        <authorList>
            <person name="Lin H."/>
            <person name="Yu M."/>
            <person name="Wang X."/>
            <person name="Zhang X.H."/>
        </authorList>
    </citation>
    <scope>NUCLEOTIDE SEQUENCE</scope>
    <source>
        <strain evidence="9">QT6D1</strain>
    </source>
</reference>
<feature type="transmembrane region" description="Helical" evidence="8">
    <location>
        <begin position="978"/>
        <end position="1004"/>
    </location>
</feature>
<evidence type="ECO:0000256" key="2">
    <source>
        <dbReference type="ARBA" id="ARBA00022448"/>
    </source>
</evidence>
<evidence type="ECO:0000256" key="4">
    <source>
        <dbReference type="ARBA" id="ARBA00022519"/>
    </source>
</evidence>
<dbReference type="EMBL" id="CP033578">
    <property type="protein sequence ID" value="AYV23844.1"/>
    <property type="molecule type" value="Genomic_DNA"/>
</dbReference>
<reference evidence="10 12" key="3">
    <citation type="submission" date="2018-11" db="EMBL/GenBank/DDBJ databases">
        <title>Complete Genome Sequence of Vbrio mediterranei 117-T6: a Potential Pathogen Bacteria Isolated from the Conchocelis of Pyropia.</title>
        <authorList>
            <person name="Liu Q."/>
        </authorList>
    </citation>
    <scope>NUCLEOTIDE SEQUENCE [LARGE SCALE GENOMIC DNA]</scope>
    <source>
        <strain evidence="10 12">117-T6</strain>
    </source>
</reference>
<dbReference type="SUPFAM" id="SSF82714">
    <property type="entry name" value="Multidrug efflux transporter AcrB TolC docking domain, DN and DC subdomains"/>
    <property type="match status" value="2"/>
</dbReference>
<keyword evidence="7 8" id="KW-0472">Membrane</keyword>
<evidence type="ECO:0000256" key="8">
    <source>
        <dbReference type="SAM" id="Phobius"/>
    </source>
</evidence>
<evidence type="ECO:0000313" key="11">
    <source>
        <dbReference type="Proteomes" id="UP000197092"/>
    </source>
</evidence>
<evidence type="ECO:0000256" key="5">
    <source>
        <dbReference type="ARBA" id="ARBA00022692"/>
    </source>
</evidence>
<dbReference type="Pfam" id="PF00873">
    <property type="entry name" value="ACR_tran"/>
    <property type="match status" value="1"/>
</dbReference>
<feature type="transmembrane region" description="Helical" evidence="8">
    <location>
        <begin position="524"/>
        <end position="542"/>
    </location>
</feature>
<dbReference type="AlphaFoldDB" id="A0A241T8F2"/>
<keyword evidence="3" id="KW-1003">Cell membrane</keyword>
<feature type="transmembrane region" description="Helical" evidence="8">
    <location>
        <begin position="429"/>
        <end position="449"/>
    </location>
</feature>
<accession>A0A241T8F2</accession>
<evidence type="ECO:0000256" key="1">
    <source>
        <dbReference type="ARBA" id="ARBA00004429"/>
    </source>
</evidence>
<keyword evidence="6 8" id="KW-1133">Transmembrane helix</keyword>
<name>A0A241T8F2_9VIBR</name>
<gene>
    <name evidence="9" type="ORF">BSZ05_17305</name>
    <name evidence="10" type="ORF">ECB94_21435</name>
</gene>
<dbReference type="GO" id="GO:0042910">
    <property type="term" value="F:xenobiotic transmembrane transporter activity"/>
    <property type="evidence" value="ECO:0007669"/>
    <property type="project" value="TreeGrafter"/>
</dbReference>
<organism evidence="10 12">
    <name type="scientific">Vibrio mediterranei</name>
    <dbReference type="NCBI Taxonomy" id="689"/>
    <lineage>
        <taxon>Bacteria</taxon>
        <taxon>Pseudomonadati</taxon>
        <taxon>Pseudomonadota</taxon>
        <taxon>Gammaproteobacteria</taxon>
        <taxon>Vibrionales</taxon>
        <taxon>Vibrionaceae</taxon>
        <taxon>Vibrio</taxon>
    </lineage>
</organism>
<dbReference type="Gene3D" id="3.30.70.1320">
    <property type="entry name" value="Multidrug efflux transporter AcrB pore domain like"/>
    <property type="match status" value="1"/>
</dbReference>
<dbReference type="PANTHER" id="PTHR32063:SF28">
    <property type="entry name" value="BLR2861 PROTEIN"/>
    <property type="match status" value="1"/>
</dbReference>
<feature type="transmembrane region" description="Helical" evidence="8">
    <location>
        <begin position="950"/>
        <end position="972"/>
    </location>
</feature>
<dbReference type="Gene3D" id="3.30.2090.10">
    <property type="entry name" value="Multidrug efflux transporter AcrB TolC docking domain, DN and DC subdomains"/>
    <property type="match status" value="2"/>
</dbReference>
<dbReference type="PANTHER" id="PTHR32063">
    <property type="match status" value="1"/>
</dbReference>
<dbReference type="SUPFAM" id="SSF82866">
    <property type="entry name" value="Multidrug efflux transporter AcrB transmembrane domain"/>
    <property type="match status" value="2"/>
</dbReference>
<dbReference type="FunFam" id="1.20.1640.10:FF:000001">
    <property type="entry name" value="Efflux pump membrane transporter"/>
    <property type="match status" value="1"/>
</dbReference>
<keyword evidence="2" id="KW-0813">Transport</keyword>
<dbReference type="GeneID" id="64088128"/>
<evidence type="ECO:0000313" key="10">
    <source>
        <dbReference type="EMBL" id="AYV23844.1"/>
    </source>
</evidence>
<dbReference type="GO" id="GO:0005886">
    <property type="term" value="C:plasma membrane"/>
    <property type="evidence" value="ECO:0007669"/>
    <property type="project" value="UniProtKB-SubCell"/>
</dbReference>
<keyword evidence="4" id="KW-0997">Cell inner membrane</keyword>
<feature type="transmembrane region" description="Helical" evidence="8">
    <location>
        <begin position="874"/>
        <end position="894"/>
    </location>
</feature>
<dbReference type="SUPFAM" id="SSF82693">
    <property type="entry name" value="Multidrug efflux transporter AcrB pore domain, PN1, PN2, PC1 and PC2 subdomains"/>
    <property type="match status" value="4"/>
</dbReference>
<feature type="transmembrane region" description="Helical" evidence="8">
    <location>
        <begin position="845"/>
        <end position="867"/>
    </location>
</feature>
<dbReference type="Gene3D" id="3.30.70.1440">
    <property type="entry name" value="Multidrug efflux transporter AcrB pore domain"/>
    <property type="match status" value="1"/>
</dbReference>